<dbReference type="RefSeq" id="WP_231007515.1">
    <property type="nucleotide sequence ID" value="NZ_JAJNEC010000006.1"/>
</dbReference>
<evidence type="ECO:0000256" key="1">
    <source>
        <dbReference type="SAM" id="MobiDB-lite"/>
    </source>
</evidence>
<dbReference type="NCBIfam" id="TIGR03696">
    <property type="entry name" value="Rhs_assc_core"/>
    <property type="match status" value="1"/>
</dbReference>
<proteinExistence type="predicted"/>
<gene>
    <name evidence="4" type="ORF">LQ567_20090</name>
</gene>
<protein>
    <submittedName>
        <fullName evidence="4">DUF6443 domain-containing protein</fullName>
    </submittedName>
</protein>
<dbReference type="InterPro" id="IPR022385">
    <property type="entry name" value="Rhs_assc_core"/>
</dbReference>
<feature type="chain" id="PRO_5046197376" evidence="2">
    <location>
        <begin position="32"/>
        <end position="1362"/>
    </location>
</feature>
<dbReference type="InterPro" id="IPR045619">
    <property type="entry name" value="DUF6443"/>
</dbReference>
<name>A0ABS8PVJ5_9BACT</name>
<feature type="region of interest" description="Disordered" evidence="1">
    <location>
        <begin position="1273"/>
        <end position="1298"/>
    </location>
</feature>
<dbReference type="Pfam" id="PF20041">
    <property type="entry name" value="DUF6443"/>
    <property type="match status" value="1"/>
</dbReference>
<dbReference type="PANTHER" id="PTHR32305:SF15">
    <property type="entry name" value="PROTEIN RHSA-RELATED"/>
    <property type="match status" value="1"/>
</dbReference>
<feature type="domain" description="DUF6443" evidence="3">
    <location>
        <begin position="178"/>
        <end position="313"/>
    </location>
</feature>
<dbReference type="InterPro" id="IPR050708">
    <property type="entry name" value="T6SS_VgrG/RHS"/>
</dbReference>
<sequence length="1362" mass="149047">MNRSATNIRHLQPLLLLALFLSFFLPTQAFSQITGANITNPVIIGNYAAGSYSYSDTKNNSTSNGYGNDIGQSSDDIYYKLTVQGNTQISIALCNSTFDTYLYLLNSSGTIIQSNDDSGPLCTGVQSSIQTNITPGIYYIVTEGYGSYSGNLALSVNCFVQSPPVVFTSDPRNFIKVWEAKYPETSVTTLLGKDVQDVAHTAQYFDGLGRPLQGVIKKGSLDTETGICKDVVTPVVYDELGREARKYLPYVTADATGIYKDGAVAAQAGYYSSAPGLAGQNESHFYSQTVFEASPLNRVLEQFAPGKNWAGSIIQSNEADRHSIKSKYLVNTSQDSIRIWDVTNAVTPGDWGTYAARNASYAAGSLYKSITVDEQGSQVIEFTNNEGLTVLKKVQLTATADNGLGNGHSGWICTYYIYDDLNQLRCVIQPEGVKTLSASNWQLTSTLLAEQCFRYEYDGRQRMIVKQVPGAAAVYMIYDARDRLVMTQDGKLREGNMWNYTCYDALNRPVATGVFSNGNTAQSHRGSASSSIGYPTPAMLNGVQHLTETFYDNYDWVIAAPYSSALSGKIDAAYDGSSDAGNLLAGSNTTWPYAQSNAKDDRTKGMITGTRVQVLGNPTTYRYSLNIYDNKARPIQVKQLNHTGGADIFTTQYSWAGQPLLTISKQNKTGAGAQTNTLVTINTYDALNRLVKISKKLANSLINGGVMSATKDMAINKYDELGRLKEKVLAPTDANGISGLEKQMFDYNIRDWLLGMNRGYASGSNNNSNFGFELSYDQDPVLGGSTGNRYYNGNIAGMTWRGKTGTAEIRRYDFSYDNVNRLMLADFKQYNGSSFSATGAFNSRMGNGSPLNPESAYDYNGNIKEMTQQGMYNGNSLLIDQLSYTYQPGSNKLAKVTDQAGDTRSYQLGDFNDGGNGGDDYAYDVNGNLTKDENKNISGISYNSLNLPEQITVTGKGTISYQYDAAGNKLSKTVNETGQGQKITIYLDGMIFENNVLQHITTEEGRLRPNGSSFTADYFLKDHLGNVRSMINENGTLLEETHYYPFGLTQRGISAQQATASLQNKYLYNGKELQSDLGLDQYDYGARFYDAQIGRWGQVDPLADQMRRHSVYNYAFDNPIKFIDPDGMAPFDDYYSRRTGKYLGSDADNSSVGVRRLIDEDRFTQIGNESGGTNTWTATVQLQSEGSIISVDDSKIQSDLQTIRDDSRTQSIEHQIYIYIDVANSTITSRIGKPGTNSETTLESYPIKAGFSQIDGVDGKRDANTILIAQAHGHPESNTPNTQTLSQMSPKDEGTSKGLQIPIYGVDAMSGRRGAAANINRANPDGTTTNKVGKTSGVGKSGTFNIGRDALKIWGRSGKPQM</sequence>
<feature type="signal peptide" evidence="2">
    <location>
        <begin position="1"/>
        <end position="31"/>
    </location>
</feature>
<reference evidence="4 5" key="1">
    <citation type="submission" date="2021-11" db="EMBL/GenBank/DDBJ databases">
        <title>Genomic of Niabella pedocola.</title>
        <authorList>
            <person name="Wu T."/>
        </authorList>
    </citation>
    <scope>NUCLEOTIDE SEQUENCE [LARGE SCALE GENOMIC DNA]</scope>
    <source>
        <strain evidence="4 5">JCM 31011</strain>
    </source>
</reference>
<dbReference type="EMBL" id="JAJNEC010000006">
    <property type="protein sequence ID" value="MCD2425097.1"/>
    <property type="molecule type" value="Genomic_DNA"/>
</dbReference>
<comment type="caution">
    <text evidence="4">The sequence shown here is derived from an EMBL/GenBank/DDBJ whole genome shotgun (WGS) entry which is preliminary data.</text>
</comment>
<evidence type="ECO:0000313" key="5">
    <source>
        <dbReference type="Proteomes" id="UP001199816"/>
    </source>
</evidence>
<accession>A0ABS8PVJ5</accession>
<dbReference type="Gene3D" id="2.60.120.380">
    <property type="match status" value="1"/>
</dbReference>
<dbReference type="Gene3D" id="2.180.10.10">
    <property type="entry name" value="RHS repeat-associated core"/>
    <property type="match status" value="1"/>
</dbReference>
<feature type="compositionally biased region" description="Polar residues" evidence="1">
    <location>
        <begin position="1276"/>
        <end position="1289"/>
    </location>
</feature>
<dbReference type="PANTHER" id="PTHR32305">
    <property type="match status" value="1"/>
</dbReference>
<evidence type="ECO:0000313" key="4">
    <source>
        <dbReference type="EMBL" id="MCD2425097.1"/>
    </source>
</evidence>
<organism evidence="4 5">
    <name type="scientific">Niabella pedocola</name>
    <dbReference type="NCBI Taxonomy" id="1752077"/>
    <lineage>
        <taxon>Bacteria</taxon>
        <taxon>Pseudomonadati</taxon>
        <taxon>Bacteroidota</taxon>
        <taxon>Chitinophagia</taxon>
        <taxon>Chitinophagales</taxon>
        <taxon>Chitinophagaceae</taxon>
        <taxon>Niabella</taxon>
    </lineage>
</organism>
<dbReference type="Proteomes" id="UP001199816">
    <property type="component" value="Unassembled WGS sequence"/>
</dbReference>
<evidence type="ECO:0000256" key="2">
    <source>
        <dbReference type="SAM" id="SignalP"/>
    </source>
</evidence>
<keyword evidence="2" id="KW-0732">Signal</keyword>
<feature type="region of interest" description="Disordered" evidence="1">
    <location>
        <begin position="1319"/>
        <end position="1341"/>
    </location>
</feature>
<evidence type="ECO:0000259" key="3">
    <source>
        <dbReference type="Pfam" id="PF20041"/>
    </source>
</evidence>
<keyword evidence="5" id="KW-1185">Reference proteome</keyword>